<feature type="domain" description="DNA-directed RNA polymerase subunit 2 hybrid-binding" evidence="7">
    <location>
        <begin position="6"/>
        <end position="53"/>
    </location>
</feature>
<dbReference type="GO" id="GO:0032549">
    <property type="term" value="F:ribonucleoside binding"/>
    <property type="evidence" value="ECO:0007669"/>
    <property type="project" value="InterPro"/>
</dbReference>
<keyword evidence="4" id="KW-0808">Transferase</keyword>
<dbReference type="Proteomes" id="UP000631114">
    <property type="component" value="Unassembled WGS sequence"/>
</dbReference>
<dbReference type="GO" id="GO:0006351">
    <property type="term" value="P:DNA-templated transcription"/>
    <property type="evidence" value="ECO:0007669"/>
    <property type="project" value="InterPro"/>
</dbReference>
<comment type="caution">
    <text evidence="9">The sequence shown here is derived from an EMBL/GenBank/DDBJ whole genome shotgun (WGS) entry which is preliminary data.</text>
</comment>
<dbReference type="InterPro" id="IPR007641">
    <property type="entry name" value="RNA_pol_Rpb2_7"/>
</dbReference>
<evidence type="ECO:0000256" key="4">
    <source>
        <dbReference type="ARBA" id="ARBA00022679"/>
    </source>
</evidence>
<name>A0A835HB56_9MAGN</name>
<dbReference type="EMBL" id="JADFTS010000008">
    <property type="protein sequence ID" value="KAF9595037.1"/>
    <property type="molecule type" value="Genomic_DNA"/>
</dbReference>
<organism evidence="9 10">
    <name type="scientific">Coptis chinensis</name>
    <dbReference type="NCBI Taxonomy" id="261450"/>
    <lineage>
        <taxon>Eukaryota</taxon>
        <taxon>Viridiplantae</taxon>
        <taxon>Streptophyta</taxon>
        <taxon>Embryophyta</taxon>
        <taxon>Tracheophyta</taxon>
        <taxon>Spermatophyta</taxon>
        <taxon>Magnoliopsida</taxon>
        <taxon>Ranunculales</taxon>
        <taxon>Ranunculaceae</taxon>
        <taxon>Coptidoideae</taxon>
        <taxon>Coptis</taxon>
    </lineage>
</organism>
<dbReference type="SUPFAM" id="SSF64484">
    <property type="entry name" value="beta and beta-prime subunits of DNA dependent RNA-polymerase"/>
    <property type="match status" value="1"/>
</dbReference>
<feature type="domain" description="RNA polymerase Rpb2" evidence="8">
    <location>
        <begin position="78"/>
        <end position="146"/>
    </location>
</feature>
<evidence type="ECO:0000256" key="5">
    <source>
        <dbReference type="ARBA" id="ARBA00022695"/>
    </source>
</evidence>
<dbReference type="GO" id="GO:0003899">
    <property type="term" value="F:DNA-directed RNA polymerase activity"/>
    <property type="evidence" value="ECO:0007669"/>
    <property type="project" value="UniProtKB-EC"/>
</dbReference>
<evidence type="ECO:0000259" key="7">
    <source>
        <dbReference type="Pfam" id="PF00562"/>
    </source>
</evidence>
<dbReference type="Gene3D" id="2.40.270.10">
    <property type="entry name" value="DNA-directed RNA polymerase, subunit 2, domain 6"/>
    <property type="match status" value="1"/>
</dbReference>
<reference evidence="9 10" key="1">
    <citation type="submission" date="2020-10" db="EMBL/GenBank/DDBJ databases">
        <title>The Coptis chinensis genome and diversification of protoberbering-type alkaloids.</title>
        <authorList>
            <person name="Wang B."/>
            <person name="Shu S."/>
            <person name="Song C."/>
            <person name="Liu Y."/>
        </authorList>
    </citation>
    <scope>NUCLEOTIDE SEQUENCE [LARGE SCALE GENOMIC DNA]</scope>
    <source>
        <strain evidence="9">HL-2020</strain>
        <tissue evidence="9">Leaf</tissue>
    </source>
</reference>
<protein>
    <recommendedName>
        <fullName evidence="2">DNA-directed RNA polymerase</fullName>
        <ecNumber evidence="2">2.7.7.6</ecNumber>
    </recommendedName>
</protein>
<proteinExistence type="inferred from homology"/>
<accession>A0A835HB56</accession>
<evidence type="ECO:0000313" key="9">
    <source>
        <dbReference type="EMBL" id="KAF9595037.1"/>
    </source>
</evidence>
<sequence length="148" mass="15972">MNTWLQGIVPDIVINPHAFPTRQTPGQLLEAALGKGIASGGLIRYATPFTTPSGSGSSFNPYILIHIAEPAIQDGDMRSDFSHMHICGKCSNISNVNQRLVARGGKIRGPFCKFCDSTEHIVKVNVPYGAKLLCRELFSMGISIKIGS</sequence>
<dbReference type="PANTHER" id="PTHR20856">
    <property type="entry name" value="DNA-DIRECTED RNA POLYMERASE I SUBUNIT 2"/>
    <property type="match status" value="1"/>
</dbReference>
<comment type="similarity">
    <text evidence="1">Belongs to the RNA polymerase beta chain family.</text>
</comment>
<dbReference type="AlphaFoldDB" id="A0A835HB56"/>
<evidence type="ECO:0000256" key="3">
    <source>
        <dbReference type="ARBA" id="ARBA00022478"/>
    </source>
</evidence>
<evidence type="ECO:0000256" key="1">
    <source>
        <dbReference type="ARBA" id="ARBA00006835"/>
    </source>
</evidence>
<dbReference type="Gene3D" id="3.90.1800.10">
    <property type="entry name" value="RNA polymerase alpha subunit dimerisation domain"/>
    <property type="match status" value="1"/>
</dbReference>
<keyword evidence="6" id="KW-0804">Transcription</keyword>
<gene>
    <name evidence="9" type="ORF">IFM89_036055</name>
</gene>
<dbReference type="InterPro" id="IPR037033">
    <property type="entry name" value="DNA-dir_RNAP_su2_hyb_sf"/>
</dbReference>
<keyword evidence="10" id="KW-1185">Reference proteome</keyword>
<evidence type="ECO:0000259" key="8">
    <source>
        <dbReference type="Pfam" id="PF04560"/>
    </source>
</evidence>
<dbReference type="GO" id="GO:0003677">
    <property type="term" value="F:DNA binding"/>
    <property type="evidence" value="ECO:0007669"/>
    <property type="project" value="InterPro"/>
</dbReference>
<dbReference type="InterPro" id="IPR007120">
    <property type="entry name" value="DNA-dir_RNAP_su2_dom"/>
</dbReference>
<keyword evidence="5" id="KW-0548">Nucleotidyltransferase</keyword>
<dbReference type="Pfam" id="PF04560">
    <property type="entry name" value="RNA_pol_Rpb2_7"/>
    <property type="match status" value="1"/>
</dbReference>
<keyword evidence="3" id="KW-0240">DNA-directed RNA polymerase</keyword>
<dbReference type="OrthoDB" id="10248617at2759"/>
<evidence type="ECO:0000256" key="2">
    <source>
        <dbReference type="ARBA" id="ARBA00012418"/>
    </source>
</evidence>
<evidence type="ECO:0000313" key="10">
    <source>
        <dbReference type="Proteomes" id="UP000631114"/>
    </source>
</evidence>
<dbReference type="InterPro" id="IPR015712">
    <property type="entry name" value="DNA-dir_RNA_pol_su2"/>
</dbReference>
<dbReference type="GO" id="GO:0000428">
    <property type="term" value="C:DNA-directed RNA polymerase complex"/>
    <property type="evidence" value="ECO:0007669"/>
    <property type="project" value="UniProtKB-KW"/>
</dbReference>
<dbReference type="Pfam" id="PF00562">
    <property type="entry name" value="RNA_pol_Rpb2_6"/>
    <property type="match status" value="1"/>
</dbReference>
<dbReference type="EC" id="2.7.7.6" evidence="2"/>
<evidence type="ECO:0000256" key="6">
    <source>
        <dbReference type="ARBA" id="ARBA00023163"/>
    </source>
</evidence>